<dbReference type="HOGENOM" id="CLU_007426_0_1_1"/>
<dbReference type="InterPro" id="IPR001138">
    <property type="entry name" value="Zn2Cys6_DnaBD"/>
</dbReference>
<evidence type="ECO:0000256" key="11">
    <source>
        <dbReference type="ARBA" id="ARBA00023242"/>
    </source>
</evidence>
<dbReference type="InterPro" id="IPR019388">
    <property type="entry name" value="FIT"/>
</dbReference>
<dbReference type="GO" id="GO:0140042">
    <property type="term" value="P:lipid droplet formation"/>
    <property type="evidence" value="ECO:0007669"/>
    <property type="project" value="UniProtKB-UniRule"/>
</dbReference>
<feature type="transmembrane region" description="Helical" evidence="14">
    <location>
        <begin position="92"/>
        <end position="113"/>
    </location>
</feature>
<keyword evidence="12" id="KW-0594">Phospholipid biosynthesis</keyword>
<dbReference type="AlphaFoldDB" id="B6Q6E7"/>
<dbReference type="GO" id="GO:0003677">
    <property type="term" value="F:DNA binding"/>
    <property type="evidence" value="ECO:0007669"/>
    <property type="project" value="UniProtKB-KW"/>
</dbReference>
<evidence type="ECO:0000256" key="5">
    <source>
        <dbReference type="ARBA" id="ARBA00022824"/>
    </source>
</evidence>
<feature type="transmembrane region" description="Helical" evidence="14">
    <location>
        <begin position="264"/>
        <end position="284"/>
    </location>
</feature>
<dbReference type="InterPro" id="IPR007219">
    <property type="entry name" value="XnlR_reg_dom"/>
</dbReference>
<dbReference type="CDD" id="cd12148">
    <property type="entry name" value="fungal_TF_MHR"/>
    <property type="match status" value="1"/>
</dbReference>
<keyword evidence="10" id="KW-0804">Transcription</keyword>
<dbReference type="Pfam" id="PF00172">
    <property type="entry name" value="Zn_clus"/>
    <property type="match status" value="1"/>
</dbReference>
<keyword evidence="4" id="KW-0479">Metal-binding</keyword>
<dbReference type="CDD" id="cd00067">
    <property type="entry name" value="GAL4"/>
    <property type="match status" value="1"/>
</dbReference>
<dbReference type="GO" id="GO:0008654">
    <property type="term" value="P:phospholipid biosynthetic process"/>
    <property type="evidence" value="ECO:0007669"/>
    <property type="project" value="UniProtKB-KW"/>
</dbReference>
<reference evidence="17" key="1">
    <citation type="journal article" date="2015" name="Genome Announc.">
        <title>Genome sequence of the AIDS-associated pathogen Penicillium marneffei (ATCC18224) and its near taxonomic relative Talaromyces stipitatus (ATCC10500).</title>
        <authorList>
            <person name="Nierman W.C."/>
            <person name="Fedorova-Abrams N.D."/>
            <person name="Andrianopoulos A."/>
        </authorList>
    </citation>
    <scope>NUCLEOTIDE SEQUENCE [LARGE SCALE GENOMIC DNA]</scope>
    <source>
        <strain evidence="17">ATCC 18224 / CBS 334.59 / QM 7333</strain>
    </source>
</reference>
<evidence type="ECO:0000256" key="14">
    <source>
        <dbReference type="SAM" id="Phobius"/>
    </source>
</evidence>
<keyword evidence="11" id="KW-0539">Nucleus</keyword>
<feature type="region of interest" description="Disordered" evidence="13">
    <location>
        <begin position="1"/>
        <end position="21"/>
    </location>
</feature>
<accession>B6Q6E7</accession>
<name>B6Q6E7_TALMQ</name>
<evidence type="ECO:0000256" key="2">
    <source>
        <dbReference type="ARBA" id="ARBA00004477"/>
    </source>
</evidence>
<keyword evidence="9 12" id="KW-0472">Membrane</keyword>
<dbReference type="GO" id="GO:0006351">
    <property type="term" value="P:DNA-templated transcription"/>
    <property type="evidence" value="ECO:0007669"/>
    <property type="project" value="InterPro"/>
</dbReference>
<dbReference type="SUPFAM" id="SSF57701">
    <property type="entry name" value="Zn2/Cys6 DNA-binding domain"/>
    <property type="match status" value="1"/>
</dbReference>
<feature type="active site" evidence="12">
    <location>
        <position position="208"/>
    </location>
</feature>
<dbReference type="GO" id="GO:0000981">
    <property type="term" value="F:DNA-binding transcription factor activity, RNA polymerase II-specific"/>
    <property type="evidence" value="ECO:0007669"/>
    <property type="project" value="InterPro"/>
</dbReference>
<dbReference type="HAMAP" id="MF_03231">
    <property type="entry name" value="SCS3"/>
    <property type="match status" value="1"/>
</dbReference>
<keyword evidence="8" id="KW-0238">DNA-binding</keyword>
<evidence type="ECO:0000256" key="9">
    <source>
        <dbReference type="ARBA" id="ARBA00023136"/>
    </source>
</evidence>
<feature type="transmembrane region" description="Helical" evidence="14">
    <location>
        <begin position="28"/>
        <end position="47"/>
    </location>
</feature>
<evidence type="ECO:0000256" key="7">
    <source>
        <dbReference type="ARBA" id="ARBA00023015"/>
    </source>
</evidence>
<evidence type="ECO:0000256" key="3">
    <source>
        <dbReference type="ARBA" id="ARBA00022692"/>
    </source>
</evidence>
<comment type="catalytic activity">
    <reaction evidence="12">
        <text>(9Z)-octadecenoyl-CoA + H2O = S-(9Z-octadecenoyl)-4'-phosphopantetheine + adenosine 3',5'-bisphosphate + 2 H(+)</text>
        <dbReference type="Rhea" id="RHEA:65564"/>
        <dbReference type="ChEBI" id="CHEBI:15377"/>
        <dbReference type="ChEBI" id="CHEBI:15378"/>
        <dbReference type="ChEBI" id="CHEBI:57387"/>
        <dbReference type="ChEBI" id="CHEBI:58343"/>
        <dbReference type="ChEBI" id="CHEBI:156553"/>
    </reaction>
</comment>
<organism evidence="16 17">
    <name type="scientific">Talaromyces marneffei (strain ATCC 18224 / CBS 334.59 / QM 7333)</name>
    <name type="common">Penicillium marneffei</name>
    <dbReference type="NCBI Taxonomy" id="441960"/>
    <lineage>
        <taxon>Eukaryota</taxon>
        <taxon>Fungi</taxon>
        <taxon>Dikarya</taxon>
        <taxon>Ascomycota</taxon>
        <taxon>Pezizomycotina</taxon>
        <taxon>Eurotiomycetes</taxon>
        <taxon>Eurotiomycetidae</taxon>
        <taxon>Eurotiales</taxon>
        <taxon>Trichocomaceae</taxon>
        <taxon>Talaromyces</taxon>
        <taxon>Talaromyces sect. Talaromyces</taxon>
    </lineage>
</organism>
<keyword evidence="12" id="KW-1208">Phospholipid metabolism</keyword>
<dbReference type="EC" id="3.6.1.-" evidence="12"/>
<dbReference type="GO" id="GO:0005634">
    <property type="term" value="C:nucleus"/>
    <property type="evidence" value="ECO:0007669"/>
    <property type="project" value="UniProtKB-SubCell"/>
</dbReference>
<dbReference type="GO" id="GO:0008270">
    <property type="term" value="F:zinc ion binding"/>
    <property type="evidence" value="ECO:0007669"/>
    <property type="project" value="InterPro"/>
</dbReference>
<evidence type="ECO:0000256" key="8">
    <source>
        <dbReference type="ARBA" id="ARBA00023125"/>
    </source>
</evidence>
<comment type="similarity">
    <text evidence="12">Belongs to the FIT family. Fungal FIT2B/SCS3 subfamily.</text>
</comment>
<dbReference type="PANTHER" id="PTHR31001">
    <property type="entry name" value="UNCHARACTERIZED TRANSCRIPTIONAL REGULATORY PROTEIN"/>
    <property type="match status" value="1"/>
</dbReference>
<dbReference type="PROSITE" id="PS00463">
    <property type="entry name" value="ZN2_CY6_FUNGAL_1"/>
    <property type="match status" value="1"/>
</dbReference>
<dbReference type="OrthoDB" id="5579088at2759"/>
<dbReference type="VEuPathDB" id="FungiDB:PMAA_024430"/>
<evidence type="ECO:0000256" key="4">
    <source>
        <dbReference type="ARBA" id="ARBA00022723"/>
    </source>
</evidence>
<dbReference type="GO" id="GO:0010945">
    <property type="term" value="F:coenzyme A diphosphatase activity"/>
    <property type="evidence" value="ECO:0007669"/>
    <property type="project" value="InterPro"/>
</dbReference>
<feature type="region of interest" description="Disordered" evidence="13">
    <location>
        <begin position="227"/>
        <end position="252"/>
    </location>
</feature>
<evidence type="ECO:0000256" key="1">
    <source>
        <dbReference type="ARBA" id="ARBA00004123"/>
    </source>
</evidence>
<evidence type="ECO:0000313" key="17">
    <source>
        <dbReference type="Proteomes" id="UP000001294"/>
    </source>
</evidence>
<evidence type="ECO:0000256" key="10">
    <source>
        <dbReference type="ARBA" id="ARBA00023163"/>
    </source>
</evidence>
<keyword evidence="12" id="KW-0444">Lipid biosynthesis</keyword>
<dbReference type="Pfam" id="PF04082">
    <property type="entry name" value="Fungal_trans"/>
    <property type="match status" value="1"/>
</dbReference>
<keyword evidence="17" id="KW-1185">Reference proteome</keyword>
<sequence>MATSTAYPRSGSPSQNKGNTNARIHPPVTILAIYPLTLLIGSIYSVISPTARSSQNFGSAGPLTPTIATDVNVPTEHQPNPVNYFARKNNIFNLYFVKIGWVWITAAFLALLLTRPYYTRVPGNLRGKRSVRAFLRYTIVTSAWFLTTQWFFGPAIIDRMFVITGGKCERLPAVIPDDTWEGVKVILTAAACKASGGLWRGGHDVSGHVFMLVLGSASLALEALGTSPSSGSNTSESGQVHDKDGSDGENTAAGDPISKYSTKFVWIVIGLSWWMLFMTAIWFHTLLEKLSGLLISVSVVYITYFLPRNLPSWADIIGIPGYEPASLQYFASLGPSKSIAAPAQRQIASYYYTPYTITSMDSPGYNEVPKSGTGIKKRNRKPVSCDPCRQRKQRCDQALPVCESCVRRGDMMSCSYQYRRAGLQRHWPSSNSSSSSVQNRIDRLEQLVVTMMSQKEAPAAPQQNVQTAPYETRREDIPSNPRPIDSMKGRMLRLDADYGSPYTVGDAHWASLLNEIHEVRGYLKTQQKQYEDQSYKISQLLKRTPDDPGPTLLFGTSQLLGHGEILAHIPSRYTCDMLMERYFKTLDPALYFIHQPTFQKQYTEHWEDPSRTPLVWIAQLFAMMRIAALTWHRDGDEPLEFEGKSQDLSSSYRTRVADCILLADYTKSHEFLIETLVLHLFGEYSSVRDSNSSAWVLLATIIRLAMRMGYHRDPDRLPSLSPFQAEMRRRVWIFIWQADIFFSFQQGFPPMVKIESLDKILPRNIYDESFGPHCVELPAPLSDSEPTQISYLICKAQLALGLARALKELNREDTPPPYEKVLEIDRSIREAYSKAPDHLRLRSMADQQHDPMSLIYARFALVSIHHRALCVVHSRFLEAARMDTRFCNSRRACLESAMALLSLQAIQHQEFRAEGQTRSLTRYVNSLITHDYLLAATILCTELSLDRGRDPFPFPVTGPTKAEMIKSLDQSAAIWSSMRDESIEAYKASDVLGMLLKKLRYPNDSMQEAQSRIYPAPPSMHLPEAGVMTNLTQMYPGAAINAGTMALPPPQQYVPRDLLSIGYGSTLSMLPGFSVSNAQHSNQQDPSPTWQQFAAPIDFSDPVSTLWALDPGRKG</sequence>
<comment type="catalytic activity">
    <reaction evidence="12">
        <text>hexadecanoyl-CoA + H2O = S-hexadecanoyl-4'-phosphopantetheine + adenosine 3',5'-bisphosphate + 2 H(+)</text>
        <dbReference type="Rhea" id="RHEA:50032"/>
        <dbReference type="ChEBI" id="CHEBI:15377"/>
        <dbReference type="ChEBI" id="CHEBI:15378"/>
        <dbReference type="ChEBI" id="CHEBI:57379"/>
        <dbReference type="ChEBI" id="CHEBI:58343"/>
        <dbReference type="ChEBI" id="CHEBI:132018"/>
    </reaction>
</comment>
<keyword evidence="6 12" id="KW-1133">Transmembrane helix</keyword>
<dbReference type="Gene3D" id="4.10.240.10">
    <property type="entry name" value="Zn(2)-C6 fungal-type DNA-binding domain"/>
    <property type="match status" value="1"/>
</dbReference>
<feature type="domain" description="Zn(2)-C6 fungal-type" evidence="15">
    <location>
        <begin position="384"/>
        <end position="416"/>
    </location>
</feature>
<feature type="region of interest" description="Disordered" evidence="13">
    <location>
        <begin position="455"/>
        <end position="487"/>
    </location>
</feature>
<dbReference type="STRING" id="441960.B6Q6E7"/>
<dbReference type="Pfam" id="PF10261">
    <property type="entry name" value="FIT"/>
    <property type="match status" value="1"/>
</dbReference>
<comment type="catalytic activity">
    <reaction evidence="12">
        <text>an acyl-CoA + H2O = an acyl-4'-phosphopantetheine + adenosine 3',5'-bisphosphate + 2 H(+)</text>
        <dbReference type="Rhea" id="RHEA:50044"/>
        <dbReference type="ChEBI" id="CHEBI:15377"/>
        <dbReference type="ChEBI" id="CHEBI:15378"/>
        <dbReference type="ChEBI" id="CHEBI:58342"/>
        <dbReference type="ChEBI" id="CHEBI:58343"/>
        <dbReference type="ChEBI" id="CHEBI:132023"/>
    </reaction>
</comment>
<feature type="transmembrane region" description="Helical" evidence="14">
    <location>
        <begin position="290"/>
        <end position="307"/>
    </location>
</feature>
<dbReference type="InterPro" id="IPR046400">
    <property type="entry name" value="SCS3"/>
</dbReference>
<keyword evidence="3 12" id="KW-0812">Transmembrane</keyword>
<proteinExistence type="inferred from homology"/>
<protein>
    <recommendedName>
        <fullName evidence="12">Acyl-coenzyme A diphosphatase SCS3</fullName>
        <ecNumber evidence="12">3.6.1.-</ecNumber>
    </recommendedName>
    <alternativeName>
        <fullName evidence="12">FIT family protein SCS3</fullName>
    </alternativeName>
</protein>
<evidence type="ECO:0000256" key="12">
    <source>
        <dbReference type="HAMAP-Rule" id="MF_03231"/>
    </source>
</evidence>
<evidence type="ECO:0000256" key="13">
    <source>
        <dbReference type="SAM" id="MobiDB-lite"/>
    </source>
</evidence>
<feature type="active site" evidence="12">
    <location>
        <position position="284"/>
    </location>
</feature>
<comment type="catalytic activity">
    <reaction evidence="12">
        <text>(5Z,8Z,11Z,14Z)-eicosatetraenoyl-CoA + H2O = S-(5Z,8Z,11Z,14Z-eicosatetraenoyl)-4'-phosphopantetheine + adenosine 3',5'-bisphosphate + 2 H(+)</text>
        <dbReference type="Rhea" id="RHEA:65568"/>
        <dbReference type="ChEBI" id="CHEBI:15377"/>
        <dbReference type="ChEBI" id="CHEBI:15378"/>
        <dbReference type="ChEBI" id="CHEBI:57368"/>
        <dbReference type="ChEBI" id="CHEBI:58343"/>
        <dbReference type="ChEBI" id="CHEBI:156554"/>
    </reaction>
</comment>
<dbReference type="PhylomeDB" id="B6Q6E7"/>
<evidence type="ECO:0000259" key="15">
    <source>
        <dbReference type="PROSITE" id="PS50048"/>
    </source>
</evidence>
<keyword evidence="7" id="KW-0805">Transcription regulation</keyword>
<feature type="transmembrane region" description="Helical" evidence="14">
    <location>
        <begin position="134"/>
        <end position="152"/>
    </location>
</feature>
<gene>
    <name evidence="12" type="primary">SCS3</name>
    <name evidence="12" type="synonym">FIT2B</name>
    <name evidence="16" type="ORF">PMAA_024430</name>
</gene>
<evidence type="ECO:0000313" key="16">
    <source>
        <dbReference type="EMBL" id="EEA27573.1"/>
    </source>
</evidence>
<dbReference type="InterPro" id="IPR050613">
    <property type="entry name" value="Sec_Metabolite_Reg"/>
</dbReference>
<comment type="function">
    <text evidence="12">Fatty acyl-coenzyme A (CoA) diphosphatase that hydrolyzes fatty acyl-CoA to yield acyl-4'-phosphopantetheine and adenosine 3',5'-bisphosphate. Preferentially hydrolyzes unsaturated long-chain acyl-CoA substrates in the endoplasmic reticulum (ER) lumen. This catalytic activity is required for maintaining ER structure and for lipid droplets (LDs) biogenesis, which are lipid storage organelles involved in maintaining lipid and energy homeostasis. May directly bind to diacylglycerol (DAGs) and triacylglycerol, which is also important for LD biogenesis. May support directional budding of nacent LDs from the ER into the cytosol by reducing DAG levels at sites of LD formation. May play a role in the regulation of cell morphology and cytoskeletal organization. Involved in phospholipid biosynthesis.</text>
</comment>
<dbReference type="Proteomes" id="UP000001294">
    <property type="component" value="Unassembled WGS sequence"/>
</dbReference>
<feature type="compositionally biased region" description="Low complexity" evidence="13">
    <location>
        <begin position="227"/>
        <end position="238"/>
    </location>
</feature>
<keyword evidence="5 12" id="KW-0256">Endoplasmic reticulum</keyword>
<keyword evidence="12" id="KW-0443">Lipid metabolism</keyword>
<dbReference type="InterPro" id="IPR036864">
    <property type="entry name" value="Zn2-C6_fun-type_DNA-bd_sf"/>
</dbReference>
<dbReference type="EMBL" id="DS995899">
    <property type="protein sequence ID" value="EEA27573.1"/>
    <property type="molecule type" value="Genomic_DNA"/>
</dbReference>
<dbReference type="SMART" id="SM00906">
    <property type="entry name" value="Fungal_trans"/>
    <property type="match status" value="1"/>
</dbReference>
<dbReference type="PROSITE" id="PS50048">
    <property type="entry name" value="ZN2_CY6_FUNGAL_2"/>
    <property type="match status" value="1"/>
</dbReference>
<dbReference type="GO" id="GO:0005789">
    <property type="term" value="C:endoplasmic reticulum membrane"/>
    <property type="evidence" value="ECO:0007669"/>
    <property type="project" value="UniProtKB-SubCell"/>
</dbReference>
<evidence type="ECO:0000256" key="6">
    <source>
        <dbReference type="ARBA" id="ARBA00022989"/>
    </source>
</evidence>
<dbReference type="SMART" id="SM00066">
    <property type="entry name" value="GAL4"/>
    <property type="match status" value="1"/>
</dbReference>
<dbReference type="PANTHER" id="PTHR31001:SF49">
    <property type="entry name" value="ZN(II)2CYS6 TRANSCRIPTION FACTOR (EUROFUNG)"/>
    <property type="match status" value="1"/>
</dbReference>
<keyword evidence="12" id="KW-0378">Hydrolase</keyword>
<comment type="subcellular location">
    <subcellularLocation>
        <location evidence="2 12">Endoplasmic reticulum membrane</location>
        <topology evidence="2 12">Multi-pass membrane protein</topology>
    </subcellularLocation>
    <subcellularLocation>
        <location evidence="1">Nucleus</location>
    </subcellularLocation>
</comment>